<dbReference type="EMBL" id="JACHOC010000002">
    <property type="protein sequence ID" value="MBB4621108.1"/>
    <property type="molecule type" value="Genomic_DNA"/>
</dbReference>
<evidence type="ECO:0000313" key="4">
    <source>
        <dbReference type="Proteomes" id="UP000533637"/>
    </source>
</evidence>
<dbReference type="InterPro" id="IPR027417">
    <property type="entry name" value="P-loop_NTPase"/>
</dbReference>
<organism evidence="3 4">
    <name type="scientific">Parabacteroides faecis</name>
    <dbReference type="NCBI Taxonomy" id="1217282"/>
    <lineage>
        <taxon>Bacteria</taxon>
        <taxon>Pseudomonadati</taxon>
        <taxon>Bacteroidota</taxon>
        <taxon>Bacteroidia</taxon>
        <taxon>Bacteroidales</taxon>
        <taxon>Tannerellaceae</taxon>
        <taxon>Parabacteroides</taxon>
    </lineage>
</organism>
<comment type="caution">
    <text evidence="3">The sequence shown here is derived from an EMBL/GenBank/DDBJ whole genome shotgun (WGS) entry which is preliminary data.</text>
</comment>
<dbReference type="Proteomes" id="UP000533637">
    <property type="component" value="Unassembled WGS sequence"/>
</dbReference>
<dbReference type="Pfam" id="PF03796">
    <property type="entry name" value="DnaB_C"/>
    <property type="match status" value="1"/>
</dbReference>
<dbReference type="GO" id="GO:0003678">
    <property type="term" value="F:DNA helicase activity"/>
    <property type="evidence" value="ECO:0007669"/>
    <property type="project" value="UniProtKB-EC"/>
</dbReference>
<reference evidence="3 4" key="1">
    <citation type="submission" date="2020-08" db="EMBL/GenBank/DDBJ databases">
        <title>Genomic Encyclopedia of Type Strains, Phase IV (KMG-IV): sequencing the most valuable type-strain genomes for metagenomic binning, comparative biology and taxonomic classification.</title>
        <authorList>
            <person name="Goeker M."/>
        </authorList>
    </citation>
    <scope>NUCLEOTIDE SEQUENCE [LARGE SCALE GENOMIC DNA]</scope>
    <source>
        <strain evidence="3 4">DSM 102983</strain>
    </source>
</reference>
<keyword evidence="3" id="KW-0547">Nucleotide-binding</keyword>
<dbReference type="Gene3D" id="1.10.860.10">
    <property type="entry name" value="DNAb Helicase, Chain A"/>
    <property type="match status" value="1"/>
</dbReference>
<evidence type="ECO:0000259" key="2">
    <source>
        <dbReference type="PROSITE" id="PS51199"/>
    </source>
</evidence>
<dbReference type="SUPFAM" id="SSF52540">
    <property type="entry name" value="P-loop containing nucleoside triphosphate hydrolases"/>
    <property type="match status" value="1"/>
</dbReference>
<keyword evidence="3" id="KW-0067">ATP-binding</keyword>
<feature type="domain" description="SF4 helicase" evidence="2">
    <location>
        <begin position="115"/>
        <end position="388"/>
    </location>
</feature>
<dbReference type="PANTHER" id="PTHR30153">
    <property type="entry name" value="REPLICATIVE DNA HELICASE DNAB"/>
    <property type="match status" value="1"/>
</dbReference>
<evidence type="ECO:0000313" key="3">
    <source>
        <dbReference type="EMBL" id="MBB4621108.1"/>
    </source>
</evidence>
<keyword evidence="3" id="KW-0347">Helicase</keyword>
<dbReference type="PANTHER" id="PTHR30153:SF2">
    <property type="entry name" value="REPLICATIVE DNA HELICASE"/>
    <property type="match status" value="1"/>
</dbReference>
<keyword evidence="3" id="KW-0378">Hydrolase</keyword>
<keyword evidence="1" id="KW-0639">Primosome</keyword>
<dbReference type="PROSITE" id="PS51199">
    <property type="entry name" value="SF4_HELICASE"/>
    <property type="match status" value="1"/>
</dbReference>
<keyword evidence="4" id="KW-1185">Reference proteome</keyword>
<name>A0ABR6KHX3_9BACT</name>
<dbReference type="Gene3D" id="3.40.50.300">
    <property type="entry name" value="P-loop containing nucleotide triphosphate hydrolases"/>
    <property type="match status" value="1"/>
</dbReference>
<gene>
    <name evidence="3" type="ORF">GGQ57_001002</name>
</gene>
<evidence type="ECO:0000256" key="1">
    <source>
        <dbReference type="ARBA" id="ARBA00022515"/>
    </source>
</evidence>
<protein>
    <submittedName>
        <fullName evidence="3">Replicative DNA helicase</fullName>
        <ecNumber evidence="3">3.6.4.12</ecNumber>
    </submittedName>
</protein>
<proteinExistence type="predicted"/>
<dbReference type="InterPro" id="IPR016136">
    <property type="entry name" value="DNA_helicase_N/primase_C"/>
</dbReference>
<sequence length="390" mass="43984">MTTDIEMRCLNEKRWKEMNGITVINAAMTQIRHTGNLKQYVEEVKRQYMLRLLATLFSTLQAKANCFDSSYMALVEEAESSLMALRETGIAGKQICRIGKTANEVLKMHRDRLESGINNMCVRTGIEEFDYVTGGLYKGELTVGAGRPGDGKTAVAMQIAMNAALAGKHVCFFSLEMTALQTMNRLFAGYGGVDANHLRIDGANPADLTKMEKMADEFQNLPLYFDHTSANSVENIRAQVMLQKRKNQCDLAVVDYLHMMKIENHGKETMDQMIGRNIQGLKQLALDADIPILVLSQMNRNSVNRTDKAHIPDLHDLRDSGVIEQVADCVYFVYIPERNGIEKDEITGESLHLVGKLYIRKTRNGSTGIARYRYNESYTRITNYNTGRRS</sequence>
<accession>A0ABR6KHX3</accession>
<dbReference type="GO" id="GO:0016787">
    <property type="term" value="F:hydrolase activity"/>
    <property type="evidence" value="ECO:0007669"/>
    <property type="project" value="UniProtKB-KW"/>
</dbReference>
<dbReference type="RefSeq" id="WP_229800964.1">
    <property type="nucleotide sequence ID" value="NZ_BMPB01000003.1"/>
</dbReference>
<dbReference type="EC" id="3.6.4.12" evidence="3"/>
<dbReference type="InterPro" id="IPR007694">
    <property type="entry name" value="DNA_helicase_DnaB-like_C"/>
</dbReference>